<dbReference type="CDD" id="cd04301">
    <property type="entry name" value="NAT_SF"/>
    <property type="match status" value="1"/>
</dbReference>
<dbReference type="GO" id="GO:0033816">
    <property type="term" value="F:diaminobutyrate acetyltransferase activity"/>
    <property type="evidence" value="ECO:0007669"/>
    <property type="project" value="UniProtKB-EC"/>
</dbReference>
<dbReference type="Proteomes" id="UP000028839">
    <property type="component" value="Unassembled WGS sequence"/>
</dbReference>
<evidence type="ECO:0000256" key="5">
    <source>
        <dbReference type="ARBA" id="ARBA00022679"/>
    </source>
</evidence>
<dbReference type="AlphaFoldDB" id="A0A0E2Z7H9"/>
<dbReference type="Pfam" id="PF00583">
    <property type="entry name" value="Acetyltransf_1"/>
    <property type="match status" value="1"/>
</dbReference>
<dbReference type="GO" id="GO:0019491">
    <property type="term" value="P:ectoine biosynthetic process"/>
    <property type="evidence" value="ECO:0007669"/>
    <property type="project" value="UniProtKB-UniPathway"/>
</dbReference>
<evidence type="ECO:0000256" key="7">
    <source>
        <dbReference type="ARBA" id="ARBA00048924"/>
    </source>
</evidence>
<dbReference type="HOGENOM" id="CLU_111896_0_0_6"/>
<dbReference type="OrthoDB" id="2436196at2"/>
<evidence type="ECO:0000256" key="4">
    <source>
        <dbReference type="ARBA" id="ARBA00017935"/>
    </source>
</evidence>
<proteinExistence type="inferred from homology"/>
<feature type="domain" description="N-acetyltransferase" evidence="9">
    <location>
        <begin position="1"/>
        <end position="162"/>
    </location>
</feature>
<dbReference type="EMBL" id="JPGN01000050">
    <property type="protein sequence ID" value="KFI19515.1"/>
    <property type="molecule type" value="Genomic_DNA"/>
</dbReference>
<name>A0A0E2Z7H9_9GAMM</name>
<dbReference type="Gene3D" id="3.40.630.30">
    <property type="match status" value="1"/>
</dbReference>
<dbReference type="SUPFAM" id="SSF55729">
    <property type="entry name" value="Acyl-CoA N-acyltransferases (Nat)"/>
    <property type="match status" value="1"/>
</dbReference>
<accession>A0A0E2Z7H9</accession>
<dbReference type="EC" id="2.3.1.178" evidence="3 8"/>
<reference evidence="10 11" key="1">
    <citation type="submission" date="2014-07" db="EMBL/GenBank/DDBJ databases">
        <title>Comparative analysis of Nitrosococcus oceani genome inventories of strains from Pacific and Atlantic gyres.</title>
        <authorList>
            <person name="Lim C.K."/>
            <person name="Wang L."/>
            <person name="Sayavedra-Soto L.A."/>
            <person name="Klotz M.G."/>
        </authorList>
    </citation>
    <scope>NUCLEOTIDE SEQUENCE [LARGE SCALE GENOMIC DNA]</scope>
    <source>
        <strain evidence="10 11">C-27</strain>
    </source>
</reference>
<dbReference type="NCBIfam" id="TIGR02406">
    <property type="entry name" value="ectoine_EctA"/>
    <property type="match status" value="1"/>
</dbReference>
<sequence>MFRHPTIQDAPKIWQLVKESGTLDLNSTYCYLILCKHFTDACLVADNNDEILAFVTGYRLPTAPHSLFIWQIAVSPQARGKGLALSMLKELLRRNADHKVTFLETTVSPSNTASRALFNSLARDLNTELVEIPGFDESLFPTGNHESEPFLRLGPFEAKNLQ</sequence>
<evidence type="ECO:0000256" key="1">
    <source>
        <dbReference type="ARBA" id="ARBA00004978"/>
    </source>
</evidence>
<evidence type="ECO:0000256" key="3">
    <source>
        <dbReference type="ARBA" id="ARBA00012355"/>
    </source>
</evidence>
<evidence type="ECO:0000313" key="11">
    <source>
        <dbReference type="Proteomes" id="UP000028839"/>
    </source>
</evidence>
<dbReference type="InterPro" id="IPR000182">
    <property type="entry name" value="GNAT_dom"/>
</dbReference>
<dbReference type="UniPathway" id="UPA00067">
    <property type="reaction ID" value="UER00122"/>
</dbReference>
<keyword evidence="6 8" id="KW-0012">Acyltransferase</keyword>
<evidence type="ECO:0000256" key="6">
    <source>
        <dbReference type="ARBA" id="ARBA00023315"/>
    </source>
</evidence>
<dbReference type="PROSITE" id="PS51186">
    <property type="entry name" value="GNAT"/>
    <property type="match status" value="1"/>
</dbReference>
<keyword evidence="5 8" id="KW-0808">Transferase</keyword>
<dbReference type="InterPro" id="IPR016181">
    <property type="entry name" value="Acyl_CoA_acyltransferase"/>
</dbReference>
<evidence type="ECO:0000256" key="8">
    <source>
        <dbReference type="RuleBase" id="RU365045"/>
    </source>
</evidence>
<comment type="similarity">
    <text evidence="2 8">Belongs to the acetyltransferase family. EctA subfamily.</text>
</comment>
<evidence type="ECO:0000259" key="9">
    <source>
        <dbReference type="PROSITE" id="PS51186"/>
    </source>
</evidence>
<comment type="caution">
    <text evidence="10">The sequence shown here is derived from an EMBL/GenBank/DDBJ whole genome shotgun (WGS) entry which is preliminary data.</text>
</comment>
<protein>
    <recommendedName>
        <fullName evidence="4 8">L-2,4-diaminobutyric acid acetyltransferase</fullName>
        <shortName evidence="8">DABA acetyltransferase</shortName>
        <ecNumber evidence="3 8">2.3.1.178</ecNumber>
    </recommendedName>
</protein>
<comment type="catalytic activity">
    <reaction evidence="7 8">
        <text>L-2,4-diaminobutanoate + acetyl-CoA = (2S)-4-acetamido-2-aminobutanoate + CoA + H(+)</text>
        <dbReference type="Rhea" id="RHEA:16901"/>
        <dbReference type="ChEBI" id="CHEBI:15378"/>
        <dbReference type="ChEBI" id="CHEBI:57287"/>
        <dbReference type="ChEBI" id="CHEBI:57288"/>
        <dbReference type="ChEBI" id="CHEBI:58761"/>
        <dbReference type="ChEBI" id="CHEBI:58929"/>
        <dbReference type="EC" id="2.3.1.178"/>
    </reaction>
</comment>
<evidence type="ECO:0000313" key="10">
    <source>
        <dbReference type="EMBL" id="KFI19515.1"/>
    </source>
</evidence>
<organism evidence="10 11">
    <name type="scientific">Nitrosococcus oceani C-27</name>
    <dbReference type="NCBI Taxonomy" id="314279"/>
    <lineage>
        <taxon>Bacteria</taxon>
        <taxon>Pseudomonadati</taxon>
        <taxon>Pseudomonadota</taxon>
        <taxon>Gammaproteobacteria</taxon>
        <taxon>Chromatiales</taxon>
        <taxon>Chromatiaceae</taxon>
        <taxon>Nitrosococcus</taxon>
    </lineage>
</organism>
<comment type="function">
    <text evidence="8">Catalyzes the acetylation of L-2,4-diaminobutyrate (DABA) to gamma-N-acetyl-alpha,gamma-diaminobutyric acid (ADABA) with acetyl coenzyme A.</text>
</comment>
<comment type="pathway">
    <text evidence="1 8">Amine and polyamine biosynthesis; ectoine biosynthesis; L-ectoine from L-aspartate 4-semialdehyde: step 2/3.</text>
</comment>
<evidence type="ECO:0000256" key="2">
    <source>
        <dbReference type="ARBA" id="ARBA00010712"/>
    </source>
</evidence>
<dbReference type="InterPro" id="IPR012772">
    <property type="entry name" value="Ectoine_EctA"/>
</dbReference>
<gene>
    <name evidence="8" type="primary">ectA</name>
    <name evidence="10" type="ORF">IB75_08215</name>
</gene>